<proteinExistence type="predicted"/>
<reference evidence="2 3" key="1">
    <citation type="submission" date="2016-08" db="EMBL/GenBank/DDBJ databases">
        <title>A Parts List for Fungal Cellulosomes Revealed by Comparative Genomics.</title>
        <authorList>
            <consortium name="DOE Joint Genome Institute"/>
            <person name="Haitjema C.H."/>
            <person name="Gilmore S.P."/>
            <person name="Henske J.K."/>
            <person name="Solomon K.V."/>
            <person name="De Groot R."/>
            <person name="Kuo A."/>
            <person name="Mondo S.J."/>
            <person name="Salamov A.A."/>
            <person name="Labutti K."/>
            <person name="Zhao Z."/>
            <person name="Chiniquy J."/>
            <person name="Barry K."/>
            <person name="Brewer H.M."/>
            <person name="Purvine S.O."/>
            <person name="Wright A.T."/>
            <person name="Boxma B."/>
            <person name="Van Alen T."/>
            <person name="Hackstein J.H."/>
            <person name="Baker S.E."/>
            <person name="Grigoriev I.V."/>
            <person name="O'Malley M.A."/>
        </authorList>
    </citation>
    <scope>NUCLEOTIDE SEQUENCE [LARGE SCALE GENOMIC DNA]</scope>
    <source>
        <strain evidence="2 3">G1</strain>
    </source>
</reference>
<evidence type="ECO:0000313" key="3">
    <source>
        <dbReference type="Proteomes" id="UP000193920"/>
    </source>
</evidence>
<protein>
    <recommendedName>
        <fullName evidence="1">Transglutaminase-like domain-containing protein</fullName>
    </recommendedName>
</protein>
<dbReference type="OrthoDB" id="2128161at2759"/>
<feature type="domain" description="Transglutaminase-like" evidence="1">
    <location>
        <begin position="204"/>
        <end position="289"/>
    </location>
</feature>
<dbReference type="Pfam" id="PF01841">
    <property type="entry name" value="Transglut_core"/>
    <property type="match status" value="1"/>
</dbReference>
<dbReference type="InterPro" id="IPR038765">
    <property type="entry name" value="Papain-like_cys_pep_sf"/>
</dbReference>
<dbReference type="Gene3D" id="3.10.620.30">
    <property type="match status" value="1"/>
</dbReference>
<organism evidence="2 3">
    <name type="scientific">Neocallimastix californiae</name>
    <dbReference type="NCBI Taxonomy" id="1754190"/>
    <lineage>
        <taxon>Eukaryota</taxon>
        <taxon>Fungi</taxon>
        <taxon>Fungi incertae sedis</taxon>
        <taxon>Chytridiomycota</taxon>
        <taxon>Chytridiomycota incertae sedis</taxon>
        <taxon>Neocallimastigomycetes</taxon>
        <taxon>Neocallimastigales</taxon>
        <taxon>Neocallimastigaceae</taxon>
        <taxon>Neocallimastix</taxon>
    </lineage>
</organism>
<dbReference type="InterPro" id="IPR002931">
    <property type="entry name" value="Transglutaminase-like"/>
</dbReference>
<dbReference type="SUPFAM" id="SSF54001">
    <property type="entry name" value="Cysteine proteinases"/>
    <property type="match status" value="1"/>
</dbReference>
<dbReference type="Proteomes" id="UP000193920">
    <property type="component" value="Unassembled WGS sequence"/>
</dbReference>
<name>A0A1Y2AXI0_9FUNG</name>
<gene>
    <name evidence="2" type="ORF">LY90DRAFT_674472</name>
</gene>
<evidence type="ECO:0000259" key="1">
    <source>
        <dbReference type="Pfam" id="PF01841"/>
    </source>
</evidence>
<dbReference type="STRING" id="1754190.A0A1Y2AXI0"/>
<dbReference type="EMBL" id="MCOG01000197">
    <property type="protein sequence ID" value="ORY26927.1"/>
    <property type="molecule type" value="Genomic_DNA"/>
</dbReference>
<sequence>MMLSKKFKPRTSKDYTIEYSIGDSNYLDENEDFTFKSKKIPIKYWLENKKNDFKEKAKNITNDFVSVSSDQQYSKLYKFYDQLSTLEKEFYDILHSCSIKPEPDLVVQITVSDVPDINSFFYELQEISERTFTALIYDYPEFWWIGSYELGIQSTRKWGKYKIIYNLIPETTKFYGYSKKKIQSINNQIELVANDIKNQISNFNLTTPYSILRYIHDYLITKIEYTLDEERLHIRTIYGALVENKCVCEGYAEAFQYLAKMYDIDCIIARSSIHEWNFVRLNGKWYVVDVTFDDPLTGNTQTPSGYNDNLRTNYFLTGTDNVVYGEKYSDNPDYVLVYSGFSEEIMISYPEIEKSNYLPSELELSEINLFNTVNISNSGKKIKHSYIIFNYLIII</sequence>
<evidence type="ECO:0000313" key="2">
    <source>
        <dbReference type="EMBL" id="ORY26927.1"/>
    </source>
</evidence>
<accession>A0A1Y2AXI0</accession>
<comment type="caution">
    <text evidence="2">The sequence shown here is derived from an EMBL/GenBank/DDBJ whole genome shotgun (WGS) entry which is preliminary data.</text>
</comment>
<dbReference type="AlphaFoldDB" id="A0A1Y2AXI0"/>
<keyword evidence="3" id="KW-1185">Reference proteome</keyword>